<keyword evidence="6 7" id="KW-0472">Membrane</keyword>
<evidence type="ECO:0000256" key="2">
    <source>
        <dbReference type="ARBA" id="ARBA00022448"/>
    </source>
</evidence>
<dbReference type="InterPro" id="IPR036259">
    <property type="entry name" value="MFS_trans_sf"/>
</dbReference>
<sequence length="215" mass="24069">RNLQTFTIGNLAFGFADACIMIIIIPLYMELTGSEFITGLLITLFTIMQFLPAPISGKLSDKFGRKTMKLIGHPLHIIGFTLLIFSYDNTIFLLILSIIFRGLSASSEPINYQMIVAESTDESKNGKGFIFGLMAFLYFFGNIIGSIFVNLTNFELRQYIVFFLVISSAVWLINAKSQIVRKGNRVSVVRTTLTGNNKQLLAEVTTTHIKSKFQS</sequence>
<feature type="transmembrane region" description="Helical" evidence="7">
    <location>
        <begin position="36"/>
        <end position="55"/>
    </location>
</feature>
<dbReference type="PANTHER" id="PTHR43414">
    <property type="entry name" value="MULTIDRUG RESISTANCE PROTEIN MDTG"/>
    <property type="match status" value="1"/>
</dbReference>
<feature type="transmembrane region" description="Helical" evidence="7">
    <location>
        <begin position="129"/>
        <end position="150"/>
    </location>
</feature>
<evidence type="ECO:0000259" key="8">
    <source>
        <dbReference type="PROSITE" id="PS50850"/>
    </source>
</evidence>
<gene>
    <name evidence="9" type="ORF">S01H4_26132</name>
</gene>
<dbReference type="GO" id="GO:0022857">
    <property type="term" value="F:transmembrane transporter activity"/>
    <property type="evidence" value="ECO:0007669"/>
    <property type="project" value="InterPro"/>
</dbReference>
<evidence type="ECO:0000256" key="4">
    <source>
        <dbReference type="ARBA" id="ARBA00022692"/>
    </source>
</evidence>
<evidence type="ECO:0000256" key="1">
    <source>
        <dbReference type="ARBA" id="ARBA00004651"/>
    </source>
</evidence>
<evidence type="ECO:0000256" key="6">
    <source>
        <dbReference type="ARBA" id="ARBA00023136"/>
    </source>
</evidence>
<evidence type="ECO:0000256" key="7">
    <source>
        <dbReference type="SAM" id="Phobius"/>
    </source>
</evidence>
<dbReference type="AlphaFoldDB" id="X1CDP4"/>
<keyword evidence="5 7" id="KW-1133">Transmembrane helix</keyword>
<comment type="caution">
    <text evidence="9">The sequence shown here is derived from an EMBL/GenBank/DDBJ whole genome shotgun (WGS) entry which is preliminary data.</text>
</comment>
<protein>
    <recommendedName>
        <fullName evidence="8">Major facilitator superfamily (MFS) profile domain-containing protein</fullName>
    </recommendedName>
</protein>
<dbReference type="Pfam" id="PF07690">
    <property type="entry name" value="MFS_1"/>
    <property type="match status" value="1"/>
</dbReference>
<dbReference type="PANTHER" id="PTHR43414:SF6">
    <property type="entry name" value="MULTIDRUG RESISTANCE PROTEIN MDTG"/>
    <property type="match status" value="1"/>
</dbReference>
<comment type="subcellular location">
    <subcellularLocation>
        <location evidence="1">Cell membrane</location>
        <topology evidence="1">Multi-pass membrane protein</topology>
    </subcellularLocation>
</comment>
<dbReference type="InterPro" id="IPR020846">
    <property type="entry name" value="MFS_dom"/>
</dbReference>
<evidence type="ECO:0000256" key="3">
    <source>
        <dbReference type="ARBA" id="ARBA00022475"/>
    </source>
</evidence>
<dbReference type="InterPro" id="IPR011701">
    <property type="entry name" value="MFS"/>
</dbReference>
<evidence type="ECO:0000256" key="5">
    <source>
        <dbReference type="ARBA" id="ARBA00022989"/>
    </source>
</evidence>
<keyword evidence="3" id="KW-1003">Cell membrane</keyword>
<feature type="domain" description="Major facilitator superfamily (MFS) profile" evidence="8">
    <location>
        <begin position="2"/>
        <end position="215"/>
    </location>
</feature>
<dbReference type="SUPFAM" id="SSF103473">
    <property type="entry name" value="MFS general substrate transporter"/>
    <property type="match status" value="1"/>
</dbReference>
<dbReference type="InterPro" id="IPR005829">
    <property type="entry name" value="Sugar_transporter_CS"/>
</dbReference>
<proteinExistence type="predicted"/>
<dbReference type="EMBL" id="BART01012548">
    <property type="protein sequence ID" value="GAG82361.1"/>
    <property type="molecule type" value="Genomic_DNA"/>
</dbReference>
<feature type="transmembrane region" description="Helical" evidence="7">
    <location>
        <begin position="75"/>
        <end position="100"/>
    </location>
</feature>
<feature type="transmembrane region" description="Helical" evidence="7">
    <location>
        <begin position="6"/>
        <end position="29"/>
    </location>
</feature>
<organism evidence="9">
    <name type="scientific">marine sediment metagenome</name>
    <dbReference type="NCBI Taxonomy" id="412755"/>
    <lineage>
        <taxon>unclassified sequences</taxon>
        <taxon>metagenomes</taxon>
        <taxon>ecological metagenomes</taxon>
    </lineage>
</organism>
<dbReference type="Gene3D" id="1.20.1250.20">
    <property type="entry name" value="MFS general substrate transporter like domains"/>
    <property type="match status" value="1"/>
</dbReference>
<feature type="transmembrane region" description="Helical" evidence="7">
    <location>
        <begin position="156"/>
        <end position="175"/>
    </location>
</feature>
<evidence type="ECO:0000313" key="9">
    <source>
        <dbReference type="EMBL" id="GAG82361.1"/>
    </source>
</evidence>
<dbReference type="GO" id="GO:0005886">
    <property type="term" value="C:plasma membrane"/>
    <property type="evidence" value="ECO:0007669"/>
    <property type="project" value="UniProtKB-SubCell"/>
</dbReference>
<accession>X1CDP4</accession>
<keyword evidence="4 7" id="KW-0812">Transmembrane</keyword>
<dbReference type="PROSITE" id="PS50850">
    <property type="entry name" value="MFS"/>
    <property type="match status" value="1"/>
</dbReference>
<dbReference type="PROSITE" id="PS00216">
    <property type="entry name" value="SUGAR_TRANSPORT_1"/>
    <property type="match status" value="1"/>
</dbReference>
<feature type="non-terminal residue" evidence="9">
    <location>
        <position position="1"/>
    </location>
</feature>
<name>X1CDP4_9ZZZZ</name>
<reference evidence="9" key="1">
    <citation type="journal article" date="2014" name="Front. Microbiol.">
        <title>High frequency of phylogenetically diverse reductive dehalogenase-homologous genes in deep subseafloor sedimentary metagenomes.</title>
        <authorList>
            <person name="Kawai M."/>
            <person name="Futagami T."/>
            <person name="Toyoda A."/>
            <person name="Takaki Y."/>
            <person name="Nishi S."/>
            <person name="Hori S."/>
            <person name="Arai W."/>
            <person name="Tsubouchi T."/>
            <person name="Morono Y."/>
            <person name="Uchiyama I."/>
            <person name="Ito T."/>
            <person name="Fujiyama A."/>
            <person name="Inagaki F."/>
            <person name="Takami H."/>
        </authorList>
    </citation>
    <scope>NUCLEOTIDE SEQUENCE</scope>
    <source>
        <strain evidence="9">Expedition CK06-06</strain>
    </source>
</reference>
<keyword evidence="2" id="KW-0813">Transport</keyword>